<dbReference type="RefSeq" id="WP_344924692.1">
    <property type="nucleotide sequence ID" value="NZ_BAABCW010000002.1"/>
</dbReference>
<accession>A0ABP7XBB4</accession>
<dbReference type="PANTHER" id="PTHR11669">
    <property type="entry name" value="REPLICATION FACTOR C / DNA POLYMERASE III GAMMA-TAU SUBUNIT"/>
    <property type="match status" value="1"/>
</dbReference>
<organism evidence="1 2">
    <name type="scientific">Aquimarina addita</name>
    <dbReference type="NCBI Taxonomy" id="870485"/>
    <lineage>
        <taxon>Bacteria</taxon>
        <taxon>Pseudomonadati</taxon>
        <taxon>Bacteroidota</taxon>
        <taxon>Flavobacteriia</taxon>
        <taxon>Flavobacteriales</taxon>
        <taxon>Flavobacteriaceae</taxon>
        <taxon>Aquimarina</taxon>
    </lineage>
</organism>
<dbReference type="Proteomes" id="UP001500459">
    <property type="component" value="Unassembled WGS sequence"/>
</dbReference>
<gene>
    <name evidence="1" type="ORF">GCM10022393_06290</name>
</gene>
<proteinExistence type="predicted"/>
<sequence length="388" mass="43849">MLFSQILGLTHIKNHLTTSVDRGRIPHAQLFVGSNGSGTLPMAIAYAQYILCQNTDGENTGGATSCNIKFDHLAHPDLHFAYPVATNDKVKKHPTANQFAEEWRTFIKENPYGNIFDWHVLLGIEKKQGQIGVDEALEVVKKLSLKSYEGGYKVMLIWMADKMNIAASNKLLKLIEEPPEKTVFILITEDEEQLIQTIRSRCQVLHFPALGEQVIKNAILNISEVTESEALKIAHRANGDYSKALHILHHDGGEDQFEDWFIQWVRTAFRAKGNKSAVNDLITWSESIAGSGRETQKKFLGYCLDFFRQAMLMNYGAKELVFLEPKTNGFKLENFAPFIHSANIMDISNELQDAMYHIERNGNAKIILTDLSIKLTRLLHKKNPPISN</sequence>
<reference evidence="2" key="1">
    <citation type="journal article" date="2019" name="Int. J. Syst. Evol. Microbiol.">
        <title>The Global Catalogue of Microorganisms (GCM) 10K type strain sequencing project: providing services to taxonomists for standard genome sequencing and annotation.</title>
        <authorList>
            <consortium name="The Broad Institute Genomics Platform"/>
            <consortium name="The Broad Institute Genome Sequencing Center for Infectious Disease"/>
            <person name="Wu L."/>
            <person name="Ma J."/>
        </authorList>
    </citation>
    <scope>NUCLEOTIDE SEQUENCE [LARGE SCALE GENOMIC DNA]</scope>
    <source>
        <strain evidence="2">JCM 17106</strain>
    </source>
</reference>
<dbReference type="SUPFAM" id="SSF52540">
    <property type="entry name" value="P-loop containing nucleoside triphosphate hydrolases"/>
    <property type="match status" value="1"/>
</dbReference>
<keyword evidence="2" id="KW-1185">Reference proteome</keyword>
<dbReference type="PANTHER" id="PTHR11669:SF8">
    <property type="entry name" value="DNA POLYMERASE III SUBUNIT DELTA"/>
    <property type="match status" value="1"/>
</dbReference>
<evidence type="ECO:0000313" key="2">
    <source>
        <dbReference type="Proteomes" id="UP001500459"/>
    </source>
</evidence>
<protein>
    <submittedName>
        <fullName evidence="1">DNA polymerase III subunit delta</fullName>
    </submittedName>
</protein>
<name>A0ABP7XBB4_9FLAO</name>
<comment type="caution">
    <text evidence="1">The sequence shown here is derived from an EMBL/GenBank/DDBJ whole genome shotgun (WGS) entry which is preliminary data.</text>
</comment>
<dbReference type="Pfam" id="PF13177">
    <property type="entry name" value="DNA_pol3_delta2"/>
    <property type="match status" value="1"/>
</dbReference>
<evidence type="ECO:0000313" key="1">
    <source>
        <dbReference type="EMBL" id="GAA4109605.1"/>
    </source>
</evidence>
<dbReference type="Gene3D" id="3.40.50.300">
    <property type="entry name" value="P-loop containing nucleotide triphosphate hydrolases"/>
    <property type="match status" value="1"/>
</dbReference>
<dbReference type="InterPro" id="IPR050238">
    <property type="entry name" value="DNA_Rep/Repair_Clamp_Loader"/>
</dbReference>
<dbReference type="EMBL" id="BAABCW010000002">
    <property type="protein sequence ID" value="GAA4109605.1"/>
    <property type="molecule type" value="Genomic_DNA"/>
</dbReference>
<dbReference type="InterPro" id="IPR027417">
    <property type="entry name" value="P-loop_NTPase"/>
</dbReference>